<dbReference type="PANTHER" id="PTHR34109">
    <property type="entry name" value="BNAUNNG04460D PROTEIN-RELATED"/>
    <property type="match status" value="1"/>
</dbReference>
<accession>A0A223RWY1</accession>
<dbReference type="Proteomes" id="UP000215043">
    <property type="component" value="Chromosome"/>
</dbReference>
<proteinExistence type="predicted"/>
<dbReference type="Pfam" id="PF00903">
    <property type="entry name" value="Glyoxalase"/>
    <property type="match status" value="1"/>
</dbReference>
<dbReference type="InterPro" id="IPR037523">
    <property type="entry name" value="VOC_core"/>
</dbReference>
<evidence type="ECO:0000313" key="3">
    <source>
        <dbReference type="EMBL" id="ASU80357.1"/>
    </source>
</evidence>
<dbReference type="Gene3D" id="3.30.720.110">
    <property type="match status" value="1"/>
</dbReference>
<evidence type="ECO:0000313" key="4">
    <source>
        <dbReference type="Proteomes" id="UP000215043"/>
    </source>
</evidence>
<dbReference type="EMBL" id="CP022752">
    <property type="protein sequence ID" value="ASU80357.1"/>
    <property type="molecule type" value="Genomic_DNA"/>
</dbReference>
<dbReference type="KEGG" id="aey:CDG81_21125"/>
<dbReference type="AlphaFoldDB" id="A0A223RWY1"/>
<dbReference type="PROSITE" id="PS51819">
    <property type="entry name" value="VOC"/>
    <property type="match status" value="1"/>
</dbReference>
<dbReference type="OrthoDB" id="9809391at2"/>
<name>A0A223RWY1_9ACTN</name>
<dbReference type="InterPro" id="IPR029068">
    <property type="entry name" value="Glyas_Bleomycin-R_OHBP_Dase"/>
</dbReference>
<organism evidence="3 4">
    <name type="scientific">Actinopolyspora erythraea</name>
    <dbReference type="NCBI Taxonomy" id="414996"/>
    <lineage>
        <taxon>Bacteria</taxon>
        <taxon>Bacillati</taxon>
        <taxon>Actinomycetota</taxon>
        <taxon>Actinomycetes</taxon>
        <taxon>Actinopolysporales</taxon>
        <taxon>Actinopolysporaceae</taxon>
        <taxon>Actinopolyspora</taxon>
    </lineage>
</organism>
<sequence length="181" mass="19243">MPDKPVSSVWPILHYDDTRAALRFLVDVLGFHEVLAVPDDEGDIVHAELRWPGGGALVFGSTKHTDGVHARMRAGSGAVYVATENVDAVHSRVRRARGDVVVAPHDTEFGSGTGSYAFTVRDPEGNLWTFGTYRGPEAVGCRRPGAQRHPTPASESPPAAACPPPIRGGSDRSTGSFSAQC</sequence>
<evidence type="ECO:0000256" key="1">
    <source>
        <dbReference type="SAM" id="MobiDB-lite"/>
    </source>
</evidence>
<dbReference type="PANTHER" id="PTHR34109:SF1">
    <property type="entry name" value="VOC DOMAIN-CONTAINING PROTEIN"/>
    <property type="match status" value="1"/>
</dbReference>
<reference evidence="3 4" key="1">
    <citation type="submission" date="2017-08" db="EMBL/GenBank/DDBJ databases">
        <title>The complete genome sequence of moderately halophilic actinomycete Actinopolyspora erythraea YIM 90600, the producer of novel erythromycin, novel actinopolysporins A-C and tubercidin.</title>
        <authorList>
            <person name="Yin M."/>
            <person name="Tang S."/>
        </authorList>
    </citation>
    <scope>NUCLEOTIDE SEQUENCE [LARGE SCALE GENOMIC DNA]</scope>
    <source>
        <strain evidence="3 4">YIM 90600</strain>
    </source>
</reference>
<dbReference type="Gene3D" id="3.30.720.120">
    <property type="match status" value="1"/>
</dbReference>
<evidence type="ECO:0000259" key="2">
    <source>
        <dbReference type="PROSITE" id="PS51819"/>
    </source>
</evidence>
<feature type="compositionally biased region" description="Polar residues" evidence="1">
    <location>
        <begin position="171"/>
        <end position="181"/>
    </location>
</feature>
<dbReference type="SUPFAM" id="SSF54593">
    <property type="entry name" value="Glyoxalase/Bleomycin resistance protein/Dihydroxybiphenyl dioxygenase"/>
    <property type="match status" value="1"/>
</dbReference>
<feature type="domain" description="VOC" evidence="2">
    <location>
        <begin position="7"/>
        <end position="133"/>
    </location>
</feature>
<gene>
    <name evidence="3" type="ORF">CDG81_21125</name>
</gene>
<protein>
    <submittedName>
        <fullName evidence="3">Glyoxalase</fullName>
    </submittedName>
</protein>
<feature type="region of interest" description="Disordered" evidence="1">
    <location>
        <begin position="139"/>
        <end position="181"/>
    </location>
</feature>
<feature type="compositionally biased region" description="Low complexity" evidence="1">
    <location>
        <begin position="150"/>
        <end position="159"/>
    </location>
</feature>
<dbReference type="InterPro" id="IPR004360">
    <property type="entry name" value="Glyas_Fos-R_dOase_dom"/>
</dbReference>